<keyword evidence="2" id="KW-1185">Reference proteome</keyword>
<evidence type="ECO:0000313" key="2">
    <source>
        <dbReference type="Proteomes" id="UP000253606"/>
    </source>
</evidence>
<gene>
    <name evidence="1" type="ORF">ACPOL_4384</name>
</gene>
<organism evidence="1 2">
    <name type="scientific">Acidisarcina polymorpha</name>
    <dbReference type="NCBI Taxonomy" id="2211140"/>
    <lineage>
        <taxon>Bacteria</taxon>
        <taxon>Pseudomonadati</taxon>
        <taxon>Acidobacteriota</taxon>
        <taxon>Terriglobia</taxon>
        <taxon>Terriglobales</taxon>
        <taxon>Acidobacteriaceae</taxon>
        <taxon>Acidisarcina</taxon>
    </lineage>
</organism>
<dbReference type="EMBL" id="CP030840">
    <property type="protein sequence ID" value="AXC13657.1"/>
    <property type="molecule type" value="Genomic_DNA"/>
</dbReference>
<reference evidence="1 2" key="1">
    <citation type="journal article" date="2018" name="Front. Microbiol.">
        <title>Hydrolytic Capabilities as a Key to Environmental Success: Chitinolytic and Cellulolytic Acidobacteria From Acidic Sub-arctic Soils and Boreal Peatlands.</title>
        <authorList>
            <person name="Belova S.E."/>
            <person name="Ravin N.V."/>
            <person name="Pankratov T.A."/>
            <person name="Rakitin A.L."/>
            <person name="Ivanova A.A."/>
            <person name="Beletsky A.V."/>
            <person name="Mardanov A.V."/>
            <person name="Sinninghe Damste J.S."/>
            <person name="Dedysh S.N."/>
        </authorList>
    </citation>
    <scope>NUCLEOTIDE SEQUENCE [LARGE SCALE GENOMIC DNA]</scope>
    <source>
        <strain evidence="1 2">SBC82</strain>
    </source>
</reference>
<proteinExistence type="predicted"/>
<name>A0A2Z5G4J3_9BACT</name>
<accession>A0A2Z5G4J3</accession>
<sequence length="43" mass="4551">MAASVVFGSLALVLWNRSALKSLLDAAQNATEPLGSRDDEGIY</sequence>
<evidence type="ECO:0000313" key="1">
    <source>
        <dbReference type="EMBL" id="AXC13657.1"/>
    </source>
</evidence>
<protein>
    <submittedName>
        <fullName evidence="1">Uncharacterized protein</fullName>
    </submittedName>
</protein>
<dbReference type="AlphaFoldDB" id="A0A2Z5G4J3"/>
<dbReference type="KEGG" id="abas:ACPOL_4384"/>
<dbReference type="Proteomes" id="UP000253606">
    <property type="component" value="Chromosome"/>
</dbReference>